<evidence type="ECO:0000313" key="2">
    <source>
        <dbReference type="Proteomes" id="UP000269265"/>
    </source>
</evidence>
<protein>
    <recommendedName>
        <fullName evidence="3">Glutamine amidotransferase type-2 domain-containing protein</fullName>
    </recommendedName>
</protein>
<reference evidence="1 2" key="1">
    <citation type="submission" date="2018-12" db="EMBL/GenBank/DDBJ databases">
        <title>The whole draft genome of Aquabacterium sp. SJQ9.</title>
        <authorList>
            <person name="Sun L."/>
            <person name="Gao X."/>
            <person name="Chen W."/>
            <person name="Huang K."/>
        </authorList>
    </citation>
    <scope>NUCLEOTIDE SEQUENCE [LARGE SCALE GENOMIC DNA]</scope>
    <source>
        <strain evidence="1 2">SJQ9</strain>
    </source>
</reference>
<keyword evidence="2" id="KW-1185">Reference proteome</keyword>
<organism evidence="1 2">
    <name type="scientific">Aquabacterium soli</name>
    <dbReference type="NCBI Taxonomy" id="2493092"/>
    <lineage>
        <taxon>Bacteria</taxon>
        <taxon>Pseudomonadati</taxon>
        <taxon>Pseudomonadota</taxon>
        <taxon>Betaproteobacteria</taxon>
        <taxon>Burkholderiales</taxon>
        <taxon>Aquabacterium</taxon>
    </lineage>
</organism>
<dbReference type="AlphaFoldDB" id="A0A426VEE5"/>
<dbReference type="InterPro" id="IPR029055">
    <property type="entry name" value="Ntn_hydrolases_N"/>
</dbReference>
<dbReference type="Proteomes" id="UP000269265">
    <property type="component" value="Unassembled WGS sequence"/>
</dbReference>
<comment type="caution">
    <text evidence="1">The sequence shown here is derived from an EMBL/GenBank/DDBJ whole genome shotgun (WGS) entry which is preliminary data.</text>
</comment>
<accession>A0A426VEE5</accession>
<gene>
    <name evidence="1" type="ORF">EIP75_06635</name>
</gene>
<evidence type="ECO:0000313" key="1">
    <source>
        <dbReference type="EMBL" id="RRS05229.1"/>
    </source>
</evidence>
<dbReference type="EMBL" id="RSED01000004">
    <property type="protein sequence ID" value="RRS05229.1"/>
    <property type="molecule type" value="Genomic_DNA"/>
</dbReference>
<dbReference type="Gene3D" id="3.60.20.10">
    <property type="entry name" value="Glutamine Phosphoribosylpyrophosphate, subunit 1, domain 1"/>
    <property type="match status" value="1"/>
</dbReference>
<dbReference type="SUPFAM" id="SSF56235">
    <property type="entry name" value="N-terminal nucleophile aminohydrolases (Ntn hydrolases)"/>
    <property type="match status" value="1"/>
</dbReference>
<dbReference type="OrthoDB" id="9149487at2"/>
<name>A0A426VEE5_9BURK</name>
<proteinExistence type="predicted"/>
<dbReference type="RefSeq" id="WP_125242448.1">
    <property type="nucleotide sequence ID" value="NZ_RSED01000004.1"/>
</dbReference>
<evidence type="ECO:0008006" key="3">
    <source>
        <dbReference type="Google" id="ProtNLM"/>
    </source>
</evidence>
<sequence length="199" mass="22410">MCLIIKKPPGRRIAADFLENAWQHNHHGWGWFYQDKAQGRVVWERGLRLQDMLDHNARLPLDTEVYLHLRRATHGDVNHDMAHPFVVHPGLLLMHNGSIAHLAPHNTAISDTAELARMLRDMLAGLDQNQVAGLIRTQGFQALTAPLIDGSMVVLMDGQGPVRLGRAWHTVQREQWHDAMVGIEVSNSHTWCQNVAALA</sequence>